<dbReference type="Proteomes" id="UP000005777">
    <property type="component" value="Unassembled WGS sequence"/>
</dbReference>
<evidence type="ECO:0000256" key="1">
    <source>
        <dbReference type="SAM" id="Phobius"/>
    </source>
</evidence>
<sequence length="210" mass="22791">MPNSTTREEREARVQYLRDRHKIVISTAIIVIILATVISIPLALGWIAAPKKDSSGSQANNYGVQTACLVKDQDSPVSPSDINLRVLNGTTHAGLATAVSSEFTNRGFSVQGAGDWNSSSATKLSIIYFGRKTIAAAYTLRAQFPKNVLLKMDDRTDKLIDVVIGSDFQNLENTDKVSLKLGKKLTSAEGCIDAAKMTKLPKAQEHTEVK</sequence>
<comment type="caution">
    <text evidence="3">The sequence shown here is derived from an EMBL/GenBank/DDBJ whole genome shotgun (WGS) entry which is preliminary data.</text>
</comment>
<dbReference type="Gene3D" id="3.30.70.2390">
    <property type="match status" value="1"/>
</dbReference>
<organism evidence="3 4">
    <name type="scientific">Scardovia inopinata F0304</name>
    <dbReference type="NCBI Taxonomy" id="641146"/>
    <lineage>
        <taxon>Bacteria</taxon>
        <taxon>Bacillati</taxon>
        <taxon>Actinomycetota</taxon>
        <taxon>Actinomycetes</taxon>
        <taxon>Bifidobacteriales</taxon>
        <taxon>Bifidobacteriaceae</taxon>
        <taxon>Scardovia</taxon>
    </lineage>
</organism>
<dbReference type="EMBL" id="ADCX01000001">
    <property type="protein sequence ID" value="EFG26460.1"/>
    <property type="molecule type" value="Genomic_DNA"/>
</dbReference>
<gene>
    <name evidence="3" type="ORF">HMPREF9020_00079</name>
</gene>
<evidence type="ECO:0000313" key="3">
    <source>
        <dbReference type="EMBL" id="EFG26460.1"/>
    </source>
</evidence>
<dbReference type="HOGENOM" id="CLU_1318829_0_0_11"/>
<dbReference type="RefSeq" id="WP_006292411.1">
    <property type="nucleotide sequence ID" value="NZ_GG770225.1"/>
</dbReference>
<feature type="domain" description="LytR/CpsA/Psr regulator C-terminal" evidence="2">
    <location>
        <begin position="82"/>
        <end position="168"/>
    </location>
</feature>
<feature type="transmembrane region" description="Helical" evidence="1">
    <location>
        <begin position="23"/>
        <end position="48"/>
    </location>
</feature>
<keyword evidence="4" id="KW-1185">Reference proteome</keyword>
<dbReference type="InterPro" id="IPR027381">
    <property type="entry name" value="LytR/CpsA/Psr_C"/>
</dbReference>
<name>W5IHX6_SCAIO</name>
<reference evidence="3 4" key="1">
    <citation type="submission" date="2012-01" db="EMBL/GenBank/DDBJ databases">
        <title>The Genome Sequence of Scardovia inopinata F0304.</title>
        <authorList>
            <consortium name="The Broad Institute Genome Sequencing Platform"/>
            <person name="Ward D."/>
            <person name="Earl A."/>
            <person name="Feldgarden M."/>
            <person name="Gevers D."/>
            <person name="Young S."/>
            <person name="Zeng Q."/>
            <person name="Koehrsen M."/>
            <person name="Alvarado L."/>
            <person name="Berlin A.M."/>
            <person name="Borenstein D."/>
            <person name="Chapman S.B."/>
            <person name="Chen Z."/>
            <person name="Engels R."/>
            <person name="Freedman E."/>
            <person name="Gellesch M."/>
            <person name="Goldberg J."/>
            <person name="Griggs A."/>
            <person name="Gujja S."/>
            <person name="Heilman E.R."/>
            <person name="Heiman D.I."/>
            <person name="Hepburn T.A."/>
            <person name="Howarth C."/>
            <person name="Jen D."/>
            <person name="Larson L."/>
            <person name="Mehta T."/>
            <person name="Park D."/>
            <person name="Pearson M."/>
            <person name="Richards J."/>
            <person name="Roberts A."/>
            <person name="Saif S."/>
            <person name="Shea T.D."/>
            <person name="Shenoy N."/>
            <person name="Sisk P."/>
            <person name="Stolte C."/>
            <person name="Sykes S.N."/>
            <person name="Walk T."/>
            <person name="White J."/>
            <person name="Yandava C."/>
            <person name="Izard J."/>
            <person name="Baranova O.V."/>
            <person name="Blanton J.M."/>
            <person name="Tanner A.C."/>
            <person name="Dewhirst F."/>
            <person name="Haas B."/>
            <person name="Nusbaum C."/>
            <person name="Birren B."/>
        </authorList>
    </citation>
    <scope>NUCLEOTIDE SEQUENCE [LARGE SCALE GENOMIC DNA]</scope>
    <source>
        <strain evidence="3 4">F0304</strain>
    </source>
</reference>
<keyword evidence="1" id="KW-0472">Membrane</keyword>
<evidence type="ECO:0000313" key="4">
    <source>
        <dbReference type="Proteomes" id="UP000005777"/>
    </source>
</evidence>
<dbReference type="AlphaFoldDB" id="W5IHX6"/>
<evidence type="ECO:0000259" key="2">
    <source>
        <dbReference type="Pfam" id="PF13399"/>
    </source>
</evidence>
<keyword evidence="1" id="KW-0812">Transmembrane</keyword>
<protein>
    <recommendedName>
        <fullName evidence="2">LytR/CpsA/Psr regulator C-terminal domain-containing protein</fullName>
    </recommendedName>
</protein>
<accession>W5IHX6</accession>
<dbReference type="Pfam" id="PF13399">
    <property type="entry name" value="LytR_C"/>
    <property type="match status" value="1"/>
</dbReference>
<keyword evidence="1" id="KW-1133">Transmembrane helix</keyword>
<dbReference type="eggNOG" id="ENOG5032WRF">
    <property type="taxonomic scope" value="Bacteria"/>
</dbReference>
<proteinExistence type="predicted"/>